<organism evidence="3 4">
    <name type="scientific">Candidatus Iainarchaeum sp</name>
    <dbReference type="NCBI Taxonomy" id="3101447"/>
    <lineage>
        <taxon>Archaea</taxon>
        <taxon>Candidatus Iainarchaeota</taxon>
        <taxon>Candidatus Iainarchaeia</taxon>
        <taxon>Candidatus Iainarchaeales</taxon>
        <taxon>Candidatus Iainarchaeaceae</taxon>
        <taxon>Candidatus Iainarchaeum</taxon>
    </lineage>
</organism>
<keyword evidence="1" id="KW-0175">Coiled coil</keyword>
<name>A0A8T4L1M5_9ARCH</name>
<reference evidence="3" key="1">
    <citation type="submission" date="2021-03" db="EMBL/GenBank/DDBJ databases">
        <authorList>
            <person name="Jaffe A."/>
        </authorList>
    </citation>
    <scope>NUCLEOTIDE SEQUENCE</scope>
    <source>
        <strain evidence="3">RIFCSPLOWO2_01_FULL_AR10_48_17</strain>
    </source>
</reference>
<dbReference type="EMBL" id="JAGVWC010000008">
    <property type="protein sequence ID" value="MBS3061238.1"/>
    <property type="molecule type" value="Genomic_DNA"/>
</dbReference>
<evidence type="ECO:0000256" key="2">
    <source>
        <dbReference type="SAM" id="Phobius"/>
    </source>
</evidence>
<sequence length="218" mass="24936">MTSDNNIIDIIRKMIKSGYTQEQIEQNLSELGVTAEKAQRLIMISQSDVQDAIQTEINQIVHDQMEKERQRLLVELKEEISRQETEAENRLEQKMRQEQAEYAKNQETKMANDEIQLSQGVNKALEISQLAREKAILQEQRINAIQAQGPRYSDVPREHHRGTRVLQILFFLAGVGVAAFTLYYIFANQDATFTGDNVYIVVGMAIFAVVIMYLSTLA</sequence>
<proteinExistence type="predicted"/>
<reference evidence="3" key="2">
    <citation type="submission" date="2021-05" db="EMBL/GenBank/DDBJ databases">
        <title>Protein family content uncovers lineage relationships and bacterial pathway maintenance mechanisms in DPANN archaea.</title>
        <authorList>
            <person name="Castelle C.J."/>
            <person name="Meheust R."/>
            <person name="Jaffe A.L."/>
            <person name="Seitz K."/>
            <person name="Gong X."/>
            <person name="Baker B.J."/>
            <person name="Banfield J.F."/>
        </authorList>
    </citation>
    <scope>NUCLEOTIDE SEQUENCE</scope>
    <source>
        <strain evidence="3">RIFCSPLOWO2_01_FULL_AR10_48_17</strain>
    </source>
</reference>
<dbReference type="Proteomes" id="UP000675968">
    <property type="component" value="Unassembled WGS sequence"/>
</dbReference>
<evidence type="ECO:0000256" key="1">
    <source>
        <dbReference type="SAM" id="Coils"/>
    </source>
</evidence>
<feature type="transmembrane region" description="Helical" evidence="2">
    <location>
        <begin position="198"/>
        <end position="217"/>
    </location>
</feature>
<gene>
    <name evidence="3" type="ORF">J4215_01490</name>
</gene>
<keyword evidence="2" id="KW-0472">Membrane</keyword>
<keyword evidence="2" id="KW-1133">Transmembrane helix</keyword>
<feature type="transmembrane region" description="Helical" evidence="2">
    <location>
        <begin position="165"/>
        <end position="186"/>
    </location>
</feature>
<evidence type="ECO:0000313" key="4">
    <source>
        <dbReference type="Proteomes" id="UP000675968"/>
    </source>
</evidence>
<comment type="caution">
    <text evidence="3">The sequence shown here is derived from an EMBL/GenBank/DDBJ whole genome shotgun (WGS) entry which is preliminary data.</text>
</comment>
<feature type="coiled-coil region" evidence="1">
    <location>
        <begin position="21"/>
        <end position="108"/>
    </location>
</feature>
<dbReference type="AlphaFoldDB" id="A0A8T4L1M5"/>
<keyword evidence="2" id="KW-0812">Transmembrane</keyword>
<protein>
    <submittedName>
        <fullName evidence="3">Uncharacterized protein</fullName>
    </submittedName>
</protein>
<accession>A0A8T4L1M5</accession>
<evidence type="ECO:0000313" key="3">
    <source>
        <dbReference type="EMBL" id="MBS3061238.1"/>
    </source>
</evidence>